<proteinExistence type="predicted"/>
<evidence type="ECO:0008006" key="3">
    <source>
        <dbReference type="Google" id="ProtNLM"/>
    </source>
</evidence>
<dbReference type="PANTHER" id="PTHR33639">
    <property type="entry name" value="THIOL-DISULFIDE OXIDOREDUCTASE DCC"/>
    <property type="match status" value="1"/>
</dbReference>
<dbReference type="InterPro" id="IPR007263">
    <property type="entry name" value="DCC1-like"/>
</dbReference>
<dbReference type="InterPro" id="IPR052927">
    <property type="entry name" value="DCC_oxidoreductase"/>
</dbReference>
<name>A0ABR1FSR2_AURAN</name>
<dbReference type="Proteomes" id="UP001363151">
    <property type="component" value="Unassembled WGS sequence"/>
</dbReference>
<dbReference type="EMBL" id="JBBJCI010000248">
    <property type="protein sequence ID" value="KAK7237636.1"/>
    <property type="molecule type" value="Genomic_DNA"/>
</dbReference>
<protein>
    <recommendedName>
        <fullName evidence="3">DUF393 domain-containing protein</fullName>
    </recommendedName>
</protein>
<dbReference type="Pfam" id="PF04134">
    <property type="entry name" value="DCC1-like"/>
    <property type="match status" value="1"/>
</dbReference>
<keyword evidence="2" id="KW-1185">Reference proteome</keyword>
<evidence type="ECO:0000313" key="2">
    <source>
        <dbReference type="Proteomes" id="UP001363151"/>
    </source>
</evidence>
<reference evidence="1 2" key="1">
    <citation type="submission" date="2024-03" db="EMBL/GenBank/DDBJ databases">
        <title>Aureococcus anophagefferens CCMP1851 and Kratosvirus quantuckense: Draft genome of a second virus-susceptible host strain in the model system.</title>
        <authorList>
            <person name="Chase E."/>
            <person name="Truchon A.R."/>
            <person name="Schepens W."/>
            <person name="Wilhelm S.W."/>
        </authorList>
    </citation>
    <scope>NUCLEOTIDE SEQUENCE [LARGE SCALE GENOMIC DNA]</scope>
    <source>
        <strain evidence="1 2">CCMP1851</strain>
    </source>
</reference>
<comment type="caution">
    <text evidence="1">The sequence shown here is derived from an EMBL/GenBank/DDBJ whole genome shotgun (WGS) entry which is preliminary data.</text>
</comment>
<accession>A0ABR1FSR2</accession>
<sequence>MPKAFSFTFMVGTIASFGAVMYTCLVVPSAIEAKPGVESLLFFDGVCNLCDGFVGFVADHDSGKRVKFGAIQRHGDLLRFHGAGQYAEGGAEALTTVVLVQDGAIYTRSDAALRVFALLDAPARYVAAFHLLPAPLRDAGYKLVAKYRYKMFGQVESCREPTPKFQSRFLDYEPADGDPPTWSH</sequence>
<gene>
    <name evidence="1" type="ORF">SO694_00098085</name>
</gene>
<evidence type="ECO:0000313" key="1">
    <source>
        <dbReference type="EMBL" id="KAK7237636.1"/>
    </source>
</evidence>
<organism evidence="1 2">
    <name type="scientific">Aureococcus anophagefferens</name>
    <name type="common">Harmful bloom alga</name>
    <dbReference type="NCBI Taxonomy" id="44056"/>
    <lineage>
        <taxon>Eukaryota</taxon>
        <taxon>Sar</taxon>
        <taxon>Stramenopiles</taxon>
        <taxon>Ochrophyta</taxon>
        <taxon>Pelagophyceae</taxon>
        <taxon>Pelagomonadales</taxon>
        <taxon>Pelagomonadaceae</taxon>
        <taxon>Aureococcus</taxon>
    </lineage>
</organism>
<dbReference type="PANTHER" id="PTHR33639:SF2">
    <property type="entry name" value="DUF393 DOMAIN-CONTAINING PROTEIN"/>
    <property type="match status" value="1"/>
</dbReference>